<dbReference type="PROSITE" id="PS51708">
    <property type="entry name" value="CHAD"/>
    <property type="match status" value="1"/>
</dbReference>
<reference evidence="3" key="1">
    <citation type="journal article" date="2019" name="Int. J. Syst. Evol. Microbiol.">
        <title>The Global Catalogue of Microorganisms (GCM) 10K type strain sequencing project: providing services to taxonomists for standard genome sequencing and annotation.</title>
        <authorList>
            <consortium name="The Broad Institute Genomics Platform"/>
            <consortium name="The Broad Institute Genome Sequencing Center for Infectious Disease"/>
            <person name="Wu L."/>
            <person name="Ma J."/>
        </authorList>
    </citation>
    <scope>NUCLEOTIDE SEQUENCE [LARGE SCALE GENOMIC DNA]</scope>
    <source>
        <strain evidence="3">CGMCC 1.11013</strain>
    </source>
</reference>
<dbReference type="PANTHER" id="PTHR39339:SF1">
    <property type="entry name" value="CHAD DOMAIN-CONTAINING PROTEIN"/>
    <property type="match status" value="1"/>
</dbReference>
<feature type="domain" description="CHAD" evidence="1">
    <location>
        <begin position="28"/>
        <end position="291"/>
    </location>
</feature>
<dbReference type="Proteomes" id="UP000597138">
    <property type="component" value="Unassembled WGS sequence"/>
</dbReference>
<accession>A0ABQ1RS82</accession>
<dbReference type="InterPro" id="IPR038186">
    <property type="entry name" value="CHAD_dom_sf"/>
</dbReference>
<name>A0ABQ1RS82_9BURK</name>
<keyword evidence="3" id="KW-1185">Reference proteome</keyword>
<dbReference type="EMBL" id="BMEG01000006">
    <property type="protein sequence ID" value="GGD79997.1"/>
    <property type="molecule type" value="Genomic_DNA"/>
</dbReference>
<evidence type="ECO:0000313" key="3">
    <source>
        <dbReference type="Proteomes" id="UP000597138"/>
    </source>
</evidence>
<protein>
    <recommendedName>
        <fullName evidence="1">CHAD domain-containing protein</fullName>
    </recommendedName>
</protein>
<dbReference type="Pfam" id="PF05235">
    <property type="entry name" value="CHAD"/>
    <property type="match status" value="1"/>
</dbReference>
<evidence type="ECO:0000313" key="2">
    <source>
        <dbReference type="EMBL" id="GGD79997.1"/>
    </source>
</evidence>
<organism evidence="2 3">
    <name type="scientific">Caballeronia grimmiae</name>
    <dbReference type="NCBI Taxonomy" id="1071679"/>
    <lineage>
        <taxon>Bacteria</taxon>
        <taxon>Pseudomonadati</taxon>
        <taxon>Pseudomonadota</taxon>
        <taxon>Betaproteobacteria</taxon>
        <taxon>Burkholderiales</taxon>
        <taxon>Burkholderiaceae</taxon>
        <taxon>Caballeronia</taxon>
    </lineage>
</organism>
<dbReference type="SMART" id="SM00880">
    <property type="entry name" value="CHAD"/>
    <property type="match status" value="1"/>
</dbReference>
<proteinExistence type="predicted"/>
<evidence type="ECO:0000259" key="1">
    <source>
        <dbReference type="PROSITE" id="PS51708"/>
    </source>
</evidence>
<dbReference type="InterPro" id="IPR007899">
    <property type="entry name" value="CHAD_dom"/>
</dbReference>
<comment type="caution">
    <text evidence="2">The sequence shown here is derived from an EMBL/GenBank/DDBJ whole genome shotgun (WGS) entry which is preliminary data.</text>
</comment>
<gene>
    <name evidence="2" type="ORF">GCM10010985_38150</name>
</gene>
<sequence>MQLASIYESRLRHNDMKKIDADTGARDNQTAETSFSAYAEPLVGDAIAEAATLESAADAEKLHKLRVALRRLRTLIWAYGPMLDSKFGTQQRAIYKFLANAAGNTRDWDILIQLVEATGEHDAAESFKQARAEASQRSLATLSHANVKQVLREAVSEANRELNTAAKRTPLVKFARKRVATAQKQLEKRMHTASKASRNDYASFHEVRKAGKKVRYLVEFFGPLIGKKQRKGLKDLKRIQKRFGALNDVVATLDLLQQHRSSPVDGAAAERALHALHKEQKRRFKAAAKLL</sequence>
<dbReference type="PANTHER" id="PTHR39339">
    <property type="entry name" value="SLR1444 PROTEIN"/>
    <property type="match status" value="1"/>
</dbReference>
<dbReference type="Gene3D" id="1.40.20.10">
    <property type="entry name" value="CHAD domain"/>
    <property type="match status" value="1"/>
</dbReference>